<dbReference type="InterPro" id="IPR045944">
    <property type="entry name" value="DUF6364"/>
</dbReference>
<dbReference type="Pfam" id="PF19891">
    <property type="entry name" value="DUF6364"/>
    <property type="match status" value="1"/>
</dbReference>
<dbReference type="RefSeq" id="WP_142452662.1">
    <property type="nucleotide sequence ID" value="NZ_FXTP01000001.1"/>
</dbReference>
<evidence type="ECO:0000313" key="1">
    <source>
        <dbReference type="EMBL" id="SMO34075.1"/>
    </source>
</evidence>
<dbReference type="Proteomes" id="UP000317557">
    <property type="component" value="Unassembled WGS sequence"/>
</dbReference>
<keyword evidence="2" id="KW-1185">Reference proteome</keyword>
<proteinExistence type="predicted"/>
<evidence type="ECO:0000313" key="2">
    <source>
        <dbReference type="Proteomes" id="UP000317557"/>
    </source>
</evidence>
<reference evidence="1 2" key="1">
    <citation type="submission" date="2017-05" db="EMBL/GenBank/DDBJ databases">
        <authorList>
            <person name="Varghese N."/>
            <person name="Submissions S."/>
        </authorList>
    </citation>
    <scope>NUCLEOTIDE SEQUENCE [LARGE SCALE GENOMIC DNA]</scope>
    <source>
        <strain evidence="1 2">DSM 21985</strain>
    </source>
</reference>
<accession>A0A521AGX5</accession>
<sequence>MNKKLTLTIEEDIVEEAKKVASSKGRSLSSMVEDYLRVITKNETETKTSSGRVKKLKGILKVDSDFDYQKILKEEINKKHHG</sequence>
<dbReference type="AlphaFoldDB" id="A0A521AGX5"/>
<evidence type="ECO:0008006" key="3">
    <source>
        <dbReference type="Google" id="ProtNLM"/>
    </source>
</evidence>
<dbReference type="EMBL" id="FXTP01000001">
    <property type="protein sequence ID" value="SMO34075.1"/>
    <property type="molecule type" value="Genomic_DNA"/>
</dbReference>
<dbReference type="OrthoDB" id="1121643at2"/>
<name>A0A521AGX5_9BACT</name>
<protein>
    <recommendedName>
        <fullName evidence="3">Ribbon-helix-helix protein, copG family</fullName>
    </recommendedName>
</protein>
<gene>
    <name evidence="1" type="ORF">SAMN06265219_101132</name>
</gene>
<organism evidence="1 2">
    <name type="scientific">Gracilimonas mengyeensis</name>
    <dbReference type="NCBI Taxonomy" id="1302730"/>
    <lineage>
        <taxon>Bacteria</taxon>
        <taxon>Pseudomonadati</taxon>
        <taxon>Balneolota</taxon>
        <taxon>Balneolia</taxon>
        <taxon>Balneolales</taxon>
        <taxon>Balneolaceae</taxon>
        <taxon>Gracilimonas</taxon>
    </lineage>
</organism>